<feature type="signal peptide" evidence="2">
    <location>
        <begin position="1"/>
        <end position="27"/>
    </location>
</feature>
<feature type="domain" description="Solute-binding protein family 3/N-terminal" evidence="3">
    <location>
        <begin position="43"/>
        <end position="264"/>
    </location>
</feature>
<evidence type="ECO:0000256" key="2">
    <source>
        <dbReference type="SAM" id="SignalP"/>
    </source>
</evidence>
<reference evidence="4" key="1">
    <citation type="submission" date="2022-09" db="EMBL/GenBank/DDBJ databases">
        <title>Rhodovastum sp. nov. RN2-1 isolated from soil in Seongnam, South Korea.</title>
        <authorList>
            <person name="Le N.T."/>
        </authorList>
    </citation>
    <scope>NUCLEOTIDE SEQUENCE</scope>
    <source>
        <strain evidence="4">RN2-1</strain>
    </source>
</reference>
<gene>
    <name evidence="4" type="ORF">OL599_10345</name>
</gene>
<dbReference type="SUPFAM" id="SSF53850">
    <property type="entry name" value="Periplasmic binding protein-like II"/>
    <property type="match status" value="1"/>
</dbReference>
<comment type="caution">
    <text evidence="4">The sequence shown here is derived from an EMBL/GenBank/DDBJ whole genome shotgun (WGS) entry which is preliminary data.</text>
</comment>
<dbReference type="RefSeq" id="WP_264713653.1">
    <property type="nucleotide sequence ID" value="NZ_JAPDNT010000006.1"/>
</dbReference>
<proteinExistence type="predicted"/>
<evidence type="ECO:0000313" key="4">
    <source>
        <dbReference type="EMBL" id="MCW3474973.1"/>
    </source>
</evidence>
<dbReference type="PANTHER" id="PTHR35936">
    <property type="entry name" value="MEMBRANE-BOUND LYTIC MUREIN TRANSGLYCOSYLASE F"/>
    <property type="match status" value="1"/>
</dbReference>
<keyword evidence="1 2" id="KW-0732">Signal</keyword>
<dbReference type="PANTHER" id="PTHR35936:SF17">
    <property type="entry name" value="ARGININE-BINDING EXTRACELLULAR PROTEIN ARTP"/>
    <property type="match status" value="1"/>
</dbReference>
<accession>A0AA41YMX2</accession>
<dbReference type="EMBL" id="JAPDNT010000006">
    <property type="protein sequence ID" value="MCW3474973.1"/>
    <property type="molecule type" value="Genomic_DNA"/>
</dbReference>
<dbReference type="InterPro" id="IPR001638">
    <property type="entry name" value="Solute-binding_3/MltF_N"/>
</dbReference>
<dbReference type="Pfam" id="PF00497">
    <property type="entry name" value="SBP_bac_3"/>
    <property type="match status" value="1"/>
</dbReference>
<reference evidence="4" key="2">
    <citation type="submission" date="2022-10" db="EMBL/GenBank/DDBJ databases">
        <authorList>
            <person name="Trinh H.N."/>
        </authorList>
    </citation>
    <scope>NUCLEOTIDE SEQUENCE</scope>
    <source>
        <strain evidence="4">RN2-1</strain>
    </source>
</reference>
<dbReference type="Proteomes" id="UP001165679">
    <property type="component" value="Unassembled WGS sequence"/>
</dbReference>
<dbReference type="SMART" id="SM00062">
    <property type="entry name" value="PBPb"/>
    <property type="match status" value="1"/>
</dbReference>
<evidence type="ECO:0000313" key="5">
    <source>
        <dbReference type="Proteomes" id="UP001165679"/>
    </source>
</evidence>
<organism evidence="4 5">
    <name type="scientific">Limobrevibacterium gyesilva</name>
    <dbReference type="NCBI Taxonomy" id="2991712"/>
    <lineage>
        <taxon>Bacteria</taxon>
        <taxon>Pseudomonadati</taxon>
        <taxon>Pseudomonadota</taxon>
        <taxon>Alphaproteobacteria</taxon>
        <taxon>Acetobacterales</taxon>
        <taxon>Acetobacteraceae</taxon>
        <taxon>Limobrevibacterium</taxon>
    </lineage>
</organism>
<evidence type="ECO:0000256" key="1">
    <source>
        <dbReference type="ARBA" id="ARBA00022729"/>
    </source>
</evidence>
<protein>
    <submittedName>
        <fullName evidence="4">Transporter substrate-binding domain-containing protein</fullName>
    </submittedName>
</protein>
<dbReference type="Gene3D" id="3.40.190.10">
    <property type="entry name" value="Periplasmic binding protein-like II"/>
    <property type="match status" value="2"/>
</dbReference>
<sequence>MTNRLSRRGLAGIAALAPVALIGSAQAQTANESTFERVTRTKVLRIAALPGELPYFQKDITTGEWSGAAIDMAKDIARIWDAKLEYVESTYGNSVLDLQSNKVDLAFALNPTPQRALSIGFTHPMIIHPFGCIARKGFDPRTWDDINKPEVRVVCDLGSLHEVSARRFAPKSQITAFKTRDDAILALQGGRADVDILAAMLGLTALAKNPGLGSYRLLTNPTVALPSNLGVRREPDTRFLEVLNAWLDMNRGTGQIREWMIAGIEKTGARRADIPAELSF</sequence>
<keyword evidence="5" id="KW-1185">Reference proteome</keyword>
<name>A0AA41YMX2_9PROT</name>
<dbReference type="AlphaFoldDB" id="A0AA41YMX2"/>
<evidence type="ECO:0000259" key="3">
    <source>
        <dbReference type="SMART" id="SM00062"/>
    </source>
</evidence>
<feature type="chain" id="PRO_5041401806" evidence="2">
    <location>
        <begin position="28"/>
        <end position="280"/>
    </location>
</feature>